<name>A0A6N8FGV5_9BACI</name>
<evidence type="ECO:0000313" key="2">
    <source>
        <dbReference type="EMBL" id="MUK87926.1"/>
    </source>
</evidence>
<evidence type="ECO:0000256" key="1">
    <source>
        <dbReference type="SAM" id="MobiDB-lite"/>
    </source>
</evidence>
<feature type="region of interest" description="Disordered" evidence="1">
    <location>
        <begin position="1"/>
        <end position="72"/>
    </location>
</feature>
<accession>A0A6N8FGV5</accession>
<dbReference type="Pfam" id="PF14168">
    <property type="entry name" value="YjzC"/>
    <property type="match status" value="1"/>
</dbReference>
<dbReference type="InterPro" id="IPR025549">
    <property type="entry name" value="YjzC"/>
</dbReference>
<feature type="compositionally biased region" description="Polar residues" evidence="1">
    <location>
        <begin position="60"/>
        <end position="72"/>
    </location>
</feature>
<dbReference type="RefSeq" id="WP_155667900.1">
    <property type="nucleotide sequence ID" value="NZ_WOCA01000003.1"/>
</dbReference>
<protein>
    <submittedName>
        <fullName evidence="2">YjzC family protein</fullName>
    </submittedName>
</protein>
<gene>
    <name evidence="2" type="ORF">GMD78_05875</name>
</gene>
<reference evidence="2 3" key="1">
    <citation type="submission" date="2019-11" db="EMBL/GenBank/DDBJ databases">
        <authorList>
            <person name="Li X."/>
        </authorList>
    </citation>
    <scope>NUCLEOTIDE SEQUENCE [LARGE SCALE GENOMIC DNA]</scope>
    <source>
        <strain evidence="2 3">L9</strain>
    </source>
</reference>
<evidence type="ECO:0000313" key="3">
    <source>
        <dbReference type="Proteomes" id="UP000469125"/>
    </source>
</evidence>
<organism evidence="2 3">
    <name type="scientific">Ornithinibacillus caprae</name>
    <dbReference type="NCBI Taxonomy" id="2678566"/>
    <lineage>
        <taxon>Bacteria</taxon>
        <taxon>Bacillati</taxon>
        <taxon>Bacillota</taxon>
        <taxon>Bacilli</taxon>
        <taxon>Bacillales</taxon>
        <taxon>Bacillaceae</taxon>
        <taxon>Ornithinibacillus</taxon>
    </lineage>
</organism>
<keyword evidence="3" id="KW-1185">Reference proteome</keyword>
<proteinExistence type="predicted"/>
<sequence length="72" mass="7923">MGEISQFKGGEKAPNNGVYIEVGETGSGVKKPQQVTMHAGEKFPETSNNDRVWKNKRSLSHPSPQNSRHTSN</sequence>
<comment type="caution">
    <text evidence="2">The sequence shown here is derived from an EMBL/GenBank/DDBJ whole genome shotgun (WGS) entry which is preliminary data.</text>
</comment>
<dbReference type="EMBL" id="WOCA01000003">
    <property type="protein sequence ID" value="MUK87926.1"/>
    <property type="molecule type" value="Genomic_DNA"/>
</dbReference>
<dbReference type="AlphaFoldDB" id="A0A6N8FGV5"/>
<dbReference type="Proteomes" id="UP000469125">
    <property type="component" value="Unassembled WGS sequence"/>
</dbReference>